<comment type="caution">
    <text evidence="5">The sequence shown here is derived from an EMBL/GenBank/DDBJ whole genome shotgun (WGS) entry which is preliminary data.</text>
</comment>
<dbReference type="Pfam" id="PF08450">
    <property type="entry name" value="SGL"/>
    <property type="match status" value="1"/>
</dbReference>
<comment type="cofactor">
    <cofactor evidence="3">
        <name>Zn(2+)</name>
        <dbReference type="ChEBI" id="CHEBI:29105"/>
    </cofactor>
    <text evidence="3">Binds 1 divalent metal cation per subunit.</text>
</comment>
<feature type="binding site" evidence="3">
    <location>
        <position position="105"/>
    </location>
    <ligand>
        <name>substrate</name>
    </ligand>
</feature>
<evidence type="ECO:0000256" key="3">
    <source>
        <dbReference type="PIRSR" id="PIRSR605511-2"/>
    </source>
</evidence>
<evidence type="ECO:0000313" key="5">
    <source>
        <dbReference type="EMBL" id="OZI50986.1"/>
    </source>
</evidence>
<dbReference type="Gene3D" id="2.120.10.30">
    <property type="entry name" value="TolB, C-terminal domain"/>
    <property type="match status" value="1"/>
</dbReference>
<dbReference type="GO" id="GO:0005509">
    <property type="term" value="F:calcium ion binding"/>
    <property type="evidence" value="ECO:0007669"/>
    <property type="project" value="TreeGrafter"/>
</dbReference>
<reference evidence="5 6" key="1">
    <citation type="submission" date="2017-05" db="EMBL/GenBank/DDBJ databases">
        <title>Complete and WGS of Bordetella genogroups.</title>
        <authorList>
            <person name="Spilker T."/>
            <person name="LiPuma J."/>
        </authorList>
    </citation>
    <scope>NUCLEOTIDE SEQUENCE [LARGE SCALE GENOMIC DNA]</scope>
    <source>
        <strain evidence="5 6">AU9919</strain>
    </source>
</reference>
<evidence type="ECO:0000313" key="6">
    <source>
        <dbReference type="Proteomes" id="UP000216885"/>
    </source>
</evidence>
<organism evidence="5 6">
    <name type="scientific">Bordetella genomosp. 4</name>
    <dbReference type="NCBI Taxonomy" id="463044"/>
    <lineage>
        <taxon>Bacteria</taxon>
        <taxon>Pseudomonadati</taxon>
        <taxon>Pseudomonadota</taxon>
        <taxon>Betaproteobacteria</taxon>
        <taxon>Burkholderiales</taxon>
        <taxon>Alcaligenaceae</taxon>
        <taxon>Bordetella</taxon>
    </lineage>
</organism>
<proteinExistence type="inferred from homology"/>
<comment type="similarity">
    <text evidence="1">Belongs to the SMP-30/CGR1 family.</text>
</comment>
<feature type="domain" description="SMP-30/Gluconolactonase/LRE-like region" evidence="4">
    <location>
        <begin position="5"/>
        <end position="262"/>
    </location>
</feature>
<dbReference type="PANTHER" id="PTHR10907">
    <property type="entry name" value="REGUCALCIN"/>
    <property type="match status" value="1"/>
</dbReference>
<feature type="binding site" evidence="3">
    <location>
        <position position="103"/>
    </location>
    <ligand>
        <name>substrate</name>
    </ligand>
</feature>
<evidence type="ECO:0000256" key="2">
    <source>
        <dbReference type="PIRSR" id="PIRSR605511-1"/>
    </source>
</evidence>
<keyword evidence="6" id="KW-1185">Reference proteome</keyword>
<dbReference type="Proteomes" id="UP000216885">
    <property type="component" value="Unassembled WGS sequence"/>
</dbReference>
<dbReference type="EMBL" id="NEVQ01000022">
    <property type="protein sequence ID" value="OZI50986.1"/>
    <property type="molecule type" value="Genomic_DNA"/>
</dbReference>
<dbReference type="InterPro" id="IPR013658">
    <property type="entry name" value="SGL"/>
</dbReference>
<keyword evidence="3" id="KW-0862">Zinc</keyword>
<dbReference type="PRINTS" id="PR01790">
    <property type="entry name" value="SMP30FAMILY"/>
</dbReference>
<evidence type="ECO:0000259" key="4">
    <source>
        <dbReference type="Pfam" id="PF08450"/>
    </source>
</evidence>
<dbReference type="AlphaFoldDB" id="A0A261TMU5"/>
<feature type="active site" description="Proton donor/acceptor" evidence="2">
    <location>
        <position position="204"/>
    </location>
</feature>
<feature type="binding site" evidence="3">
    <location>
        <position position="153"/>
    </location>
    <ligand>
        <name>a divalent metal cation</name>
        <dbReference type="ChEBI" id="CHEBI:60240"/>
    </ligand>
</feature>
<dbReference type="SUPFAM" id="SSF63829">
    <property type="entry name" value="Calcium-dependent phosphotriesterase"/>
    <property type="match status" value="1"/>
</dbReference>
<dbReference type="InterPro" id="IPR005511">
    <property type="entry name" value="SMP-30"/>
</dbReference>
<keyword evidence="3" id="KW-0479">Metal-binding</keyword>
<sequence length="293" mass="31442">MLCTVGESPVWRATDQALYWTDIPARRLWRYDPAQGSAHHWPLPEMAGCIAMHGTGWLAAMESGLYALPAVTAPPGAGNSAAASAPLPATALARVTHAAPEMRFNDGRCDRQGRFWAGTMVQNMTLGHDAGRLYRYAGGELSIPLPMTFIVPNGMAFSPDGRTMYVSDSHPDRQTVWAFDYDIDNGVPHHGRVFIDRLPAGRPDGAAVDQDGGYWICGNDAGMLYRYTPAGKLDRSLALPVSKLAMCAFGGAGLDTLFVTSIRPPHAARDALDGALFALTPGTRGLEEPAFIG</sequence>
<evidence type="ECO:0000256" key="1">
    <source>
        <dbReference type="ARBA" id="ARBA00008853"/>
    </source>
</evidence>
<gene>
    <name evidence="5" type="ORF">CAL20_22090</name>
</gene>
<feature type="binding site" evidence="3">
    <location>
        <position position="204"/>
    </location>
    <ligand>
        <name>a divalent metal cation</name>
        <dbReference type="ChEBI" id="CHEBI:60240"/>
    </ligand>
</feature>
<dbReference type="InterPro" id="IPR011042">
    <property type="entry name" value="6-blade_b-propeller_TolB-like"/>
</dbReference>
<feature type="binding site" evidence="3">
    <location>
        <position position="7"/>
    </location>
    <ligand>
        <name>a divalent metal cation</name>
        <dbReference type="ChEBI" id="CHEBI:60240"/>
    </ligand>
</feature>
<accession>A0A261TMU5</accession>
<dbReference type="GO" id="GO:0019853">
    <property type="term" value="P:L-ascorbic acid biosynthetic process"/>
    <property type="evidence" value="ECO:0007669"/>
    <property type="project" value="TreeGrafter"/>
</dbReference>
<name>A0A261TMU5_9BORD</name>
<protein>
    <submittedName>
        <fullName evidence="5">Gluconolactonase</fullName>
    </submittedName>
</protein>
<dbReference type="GO" id="GO:0004341">
    <property type="term" value="F:gluconolactonase activity"/>
    <property type="evidence" value="ECO:0007669"/>
    <property type="project" value="TreeGrafter"/>
</dbReference>
<dbReference type="PANTHER" id="PTHR10907:SF47">
    <property type="entry name" value="REGUCALCIN"/>
    <property type="match status" value="1"/>
</dbReference>